<dbReference type="SUPFAM" id="SSF53474">
    <property type="entry name" value="alpha/beta-Hydrolases"/>
    <property type="match status" value="1"/>
</dbReference>
<feature type="domain" description="AB hydrolase-1" evidence="1">
    <location>
        <begin position="128"/>
        <end position="368"/>
    </location>
</feature>
<name>A0A9X0AQD3_9HELO</name>
<sequence length="383" mass="42673">MNFTIKSCDFMRITYFSGSSGGLGLALTKFQYVEYTLVAWPPFLFSTLHVYFHSSSSSHFKKELSKMASFSLPSPVLIDGLSYIPSPSAKAFEEEFAGTLPPGKDIQSSRGIIHYYDFNPEASPTAKRVLLIHGIGTCAIGMAPLAHRLTVSGSHVVIYDLWGHGNSSTPLEIHTAALMHEQLFELLSHLRWSSAHIIGFSLGGSILATFTALHPHIAESATIIAGAGLWRKNGSGWWNKLRSDGEWILDDSSEHTIIDELEGNDPSKEGWKERLKNGKVESEPIERWERENHAGHKASVVSIFRYGNVFDQHESYRKLVNSHLKILVIVGENDSSFPPEFVKREVGALGWKKGVKQVDGAGHSIVRTHPEEVADFIEEFWEE</sequence>
<dbReference type="Pfam" id="PF00561">
    <property type="entry name" value="Abhydrolase_1"/>
    <property type="match status" value="1"/>
</dbReference>
<evidence type="ECO:0000313" key="2">
    <source>
        <dbReference type="EMBL" id="KAJ8066609.1"/>
    </source>
</evidence>
<keyword evidence="3" id="KW-1185">Reference proteome</keyword>
<dbReference type="Proteomes" id="UP001152300">
    <property type="component" value="Unassembled WGS sequence"/>
</dbReference>
<dbReference type="InterPro" id="IPR050228">
    <property type="entry name" value="Carboxylesterase_BioH"/>
</dbReference>
<evidence type="ECO:0000259" key="1">
    <source>
        <dbReference type="Pfam" id="PF00561"/>
    </source>
</evidence>
<dbReference type="PANTHER" id="PTHR43194:SF2">
    <property type="entry name" value="PEROXISOMAL MEMBRANE PROTEIN LPX1"/>
    <property type="match status" value="1"/>
</dbReference>
<reference evidence="2" key="1">
    <citation type="submission" date="2022-11" db="EMBL/GenBank/DDBJ databases">
        <title>Genome Resource of Sclerotinia nivalis Strain SnTB1, a Plant Pathogen Isolated from American Ginseng.</title>
        <authorList>
            <person name="Fan S."/>
        </authorList>
    </citation>
    <scope>NUCLEOTIDE SEQUENCE</scope>
    <source>
        <strain evidence="2">SnTB1</strain>
    </source>
</reference>
<dbReference type="InterPro" id="IPR029058">
    <property type="entry name" value="AB_hydrolase_fold"/>
</dbReference>
<dbReference type="OrthoDB" id="408373at2759"/>
<dbReference type="AlphaFoldDB" id="A0A9X0AQD3"/>
<protein>
    <recommendedName>
        <fullName evidence="1">AB hydrolase-1 domain-containing protein</fullName>
    </recommendedName>
</protein>
<proteinExistence type="predicted"/>
<evidence type="ECO:0000313" key="3">
    <source>
        <dbReference type="Proteomes" id="UP001152300"/>
    </source>
</evidence>
<dbReference type="InterPro" id="IPR000073">
    <property type="entry name" value="AB_hydrolase_1"/>
</dbReference>
<dbReference type="EMBL" id="JAPEIS010000005">
    <property type="protein sequence ID" value="KAJ8066609.1"/>
    <property type="molecule type" value="Genomic_DNA"/>
</dbReference>
<dbReference type="PANTHER" id="PTHR43194">
    <property type="entry name" value="HYDROLASE ALPHA/BETA FOLD FAMILY"/>
    <property type="match status" value="1"/>
</dbReference>
<dbReference type="Gene3D" id="3.40.50.1820">
    <property type="entry name" value="alpha/beta hydrolase"/>
    <property type="match status" value="1"/>
</dbReference>
<gene>
    <name evidence="2" type="ORF">OCU04_005656</name>
</gene>
<organism evidence="2 3">
    <name type="scientific">Sclerotinia nivalis</name>
    <dbReference type="NCBI Taxonomy" id="352851"/>
    <lineage>
        <taxon>Eukaryota</taxon>
        <taxon>Fungi</taxon>
        <taxon>Dikarya</taxon>
        <taxon>Ascomycota</taxon>
        <taxon>Pezizomycotina</taxon>
        <taxon>Leotiomycetes</taxon>
        <taxon>Helotiales</taxon>
        <taxon>Sclerotiniaceae</taxon>
        <taxon>Sclerotinia</taxon>
    </lineage>
</organism>
<accession>A0A9X0AQD3</accession>
<dbReference type="PRINTS" id="PR00111">
    <property type="entry name" value="ABHYDROLASE"/>
</dbReference>
<comment type="caution">
    <text evidence="2">The sequence shown here is derived from an EMBL/GenBank/DDBJ whole genome shotgun (WGS) entry which is preliminary data.</text>
</comment>